<gene>
    <name evidence="3" type="ORF">D9613_006481</name>
</gene>
<evidence type="ECO:0000259" key="2">
    <source>
        <dbReference type="Pfam" id="PF20152"/>
    </source>
</evidence>
<keyword evidence="1" id="KW-0812">Transmembrane</keyword>
<feature type="transmembrane region" description="Helical" evidence="1">
    <location>
        <begin position="195"/>
        <end position="218"/>
    </location>
</feature>
<keyword evidence="1" id="KW-0472">Membrane</keyword>
<dbReference type="Pfam" id="PF20152">
    <property type="entry name" value="DUF6534"/>
    <property type="match status" value="1"/>
</dbReference>
<feature type="domain" description="DUF6534" evidence="2">
    <location>
        <begin position="202"/>
        <end position="289"/>
    </location>
</feature>
<dbReference type="EMBL" id="JAACJL010000058">
    <property type="protein sequence ID" value="KAF4610607.1"/>
    <property type="molecule type" value="Genomic_DNA"/>
</dbReference>
<name>A0A8H4QGJ0_9AGAR</name>
<protein>
    <recommendedName>
        <fullName evidence="2">DUF6534 domain-containing protein</fullName>
    </recommendedName>
</protein>
<evidence type="ECO:0000256" key="1">
    <source>
        <dbReference type="SAM" id="Phobius"/>
    </source>
</evidence>
<comment type="caution">
    <text evidence="3">The sequence shown here is derived from an EMBL/GenBank/DDBJ whole genome shotgun (WGS) entry which is preliminary data.</text>
</comment>
<sequence length="332" mass="36674">MDLDSSVNLRAPFLGFAAGAVLLGVTILQAWQYYINYWHDSKSRKIIFGTSCAHVLSLLLPSHQYMIPESDTDDVFMRASQPARRLTFCVLFDDDVLDIYEYTEEFEVGYDVGRAFMWSILLKALATVKVLLMVLVQGYYLHLIWVLAGSLVMKIELSFSVFAFAYALGIAATFLTFLERISNVSDFPISFERMIYIGFGSSAMIDCGISIIMSLILFKNSTSISKRSNGVVTYMVVFFAATGVLTALAAIATVGLYTANRSSVLYLGIEFSVSRLYANSILALFNAKSSFKKRLEGSGDFYIPSALVFGDNAVNISLPQSPVETKEIAASP</sequence>
<proteinExistence type="predicted"/>
<keyword evidence="4" id="KW-1185">Reference proteome</keyword>
<evidence type="ECO:0000313" key="4">
    <source>
        <dbReference type="Proteomes" id="UP000521872"/>
    </source>
</evidence>
<dbReference type="AlphaFoldDB" id="A0A8H4QGJ0"/>
<keyword evidence="1" id="KW-1133">Transmembrane helix</keyword>
<feature type="transmembrane region" description="Helical" evidence="1">
    <location>
        <begin position="230"/>
        <end position="257"/>
    </location>
</feature>
<feature type="transmembrane region" description="Helical" evidence="1">
    <location>
        <begin position="12"/>
        <end position="34"/>
    </location>
</feature>
<dbReference type="InterPro" id="IPR045339">
    <property type="entry name" value="DUF6534"/>
</dbReference>
<dbReference type="PANTHER" id="PTHR40465:SF1">
    <property type="entry name" value="DUF6534 DOMAIN-CONTAINING PROTEIN"/>
    <property type="match status" value="1"/>
</dbReference>
<dbReference type="PANTHER" id="PTHR40465">
    <property type="entry name" value="CHROMOSOME 1, WHOLE GENOME SHOTGUN SEQUENCE"/>
    <property type="match status" value="1"/>
</dbReference>
<feature type="transmembrane region" description="Helical" evidence="1">
    <location>
        <begin position="263"/>
        <end position="285"/>
    </location>
</feature>
<accession>A0A8H4QGJ0</accession>
<dbReference type="Proteomes" id="UP000521872">
    <property type="component" value="Unassembled WGS sequence"/>
</dbReference>
<reference evidence="3 4" key="1">
    <citation type="submission" date="2019-12" db="EMBL/GenBank/DDBJ databases">
        <authorList>
            <person name="Floudas D."/>
            <person name="Bentzer J."/>
            <person name="Ahren D."/>
            <person name="Johansson T."/>
            <person name="Persson P."/>
            <person name="Tunlid A."/>
        </authorList>
    </citation>
    <scope>NUCLEOTIDE SEQUENCE [LARGE SCALE GENOMIC DNA]</scope>
    <source>
        <strain evidence="3 4">CBS 102.39</strain>
    </source>
</reference>
<organism evidence="3 4">
    <name type="scientific">Agrocybe pediades</name>
    <dbReference type="NCBI Taxonomy" id="84607"/>
    <lineage>
        <taxon>Eukaryota</taxon>
        <taxon>Fungi</taxon>
        <taxon>Dikarya</taxon>
        <taxon>Basidiomycota</taxon>
        <taxon>Agaricomycotina</taxon>
        <taxon>Agaricomycetes</taxon>
        <taxon>Agaricomycetidae</taxon>
        <taxon>Agaricales</taxon>
        <taxon>Agaricineae</taxon>
        <taxon>Strophariaceae</taxon>
        <taxon>Agrocybe</taxon>
    </lineage>
</organism>
<feature type="transmembrane region" description="Helical" evidence="1">
    <location>
        <begin position="157"/>
        <end position="175"/>
    </location>
</feature>
<evidence type="ECO:0000313" key="3">
    <source>
        <dbReference type="EMBL" id="KAF4610607.1"/>
    </source>
</evidence>